<sequence>MVPSPLRRLRRSISDRFLGKHHKSEQPSPKISEERLSAQQSIEEDPYREILRCHEDNVSHLIYHGSSLRSMTSCEWTASAGATPTRKTRKSGRNSLDTQHLAEMNNNSLELQIASLTSSGKTAKVVAFGH</sequence>
<evidence type="ECO:0000313" key="2">
    <source>
        <dbReference type="EMBL" id="CAD6198785.1"/>
    </source>
</evidence>
<accession>A0A8S1HV22</accession>
<evidence type="ECO:0000256" key="1">
    <source>
        <dbReference type="SAM" id="MobiDB-lite"/>
    </source>
</evidence>
<reference evidence="2" key="1">
    <citation type="submission" date="2020-10" db="EMBL/GenBank/DDBJ databases">
        <authorList>
            <person name="Kikuchi T."/>
        </authorList>
    </citation>
    <scope>NUCLEOTIDE SEQUENCE</scope>
    <source>
        <strain evidence="2">NKZ352</strain>
    </source>
</reference>
<dbReference type="EMBL" id="CAJGYM010000138">
    <property type="protein sequence ID" value="CAD6198785.1"/>
    <property type="molecule type" value="Genomic_DNA"/>
</dbReference>
<evidence type="ECO:0000313" key="3">
    <source>
        <dbReference type="Proteomes" id="UP000835052"/>
    </source>
</evidence>
<dbReference type="Proteomes" id="UP000835052">
    <property type="component" value="Unassembled WGS sequence"/>
</dbReference>
<keyword evidence="3" id="KW-1185">Reference proteome</keyword>
<protein>
    <submittedName>
        <fullName evidence="2">Uncharacterized protein</fullName>
    </submittedName>
</protein>
<comment type="caution">
    <text evidence="2">The sequence shown here is derived from an EMBL/GenBank/DDBJ whole genome shotgun (WGS) entry which is preliminary data.</text>
</comment>
<dbReference type="AlphaFoldDB" id="A0A8S1HV22"/>
<name>A0A8S1HV22_9PELO</name>
<feature type="region of interest" description="Disordered" evidence="1">
    <location>
        <begin position="1"/>
        <end position="42"/>
    </location>
</feature>
<dbReference type="OrthoDB" id="5842810at2759"/>
<gene>
    <name evidence="2" type="ORF">CAUJ_LOCUS14691</name>
</gene>
<organism evidence="2 3">
    <name type="scientific">Caenorhabditis auriculariae</name>
    <dbReference type="NCBI Taxonomy" id="2777116"/>
    <lineage>
        <taxon>Eukaryota</taxon>
        <taxon>Metazoa</taxon>
        <taxon>Ecdysozoa</taxon>
        <taxon>Nematoda</taxon>
        <taxon>Chromadorea</taxon>
        <taxon>Rhabditida</taxon>
        <taxon>Rhabditina</taxon>
        <taxon>Rhabditomorpha</taxon>
        <taxon>Rhabditoidea</taxon>
        <taxon>Rhabditidae</taxon>
        <taxon>Peloderinae</taxon>
        <taxon>Caenorhabditis</taxon>
    </lineage>
</organism>
<proteinExistence type="predicted"/>